<dbReference type="GO" id="GO:0003677">
    <property type="term" value="F:DNA binding"/>
    <property type="evidence" value="ECO:0007669"/>
    <property type="project" value="InterPro"/>
</dbReference>
<dbReference type="Proteomes" id="UP000187338">
    <property type="component" value="Unassembled WGS sequence"/>
</dbReference>
<dbReference type="SMART" id="SM00530">
    <property type="entry name" value="HTH_XRE"/>
    <property type="match status" value="1"/>
</dbReference>
<dbReference type="PROSITE" id="PS50943">
    <property type="entry name" value="HTH_CROC1"/>
    <property type="match status" value="1"/>
</dbReference>
<feature type="domain" description="HTH cro/C1-type" evidence="1">
    <location>
        <begin position="12"/>
        <end position="63"/>
    </location>
</feature>
<dbReference type="Gene3D" id="1.10.260.40">
    <property type="entry name" value="lambda repressor-like DNA-binding domains"/>
    <property type="match status" value="1"/>
</dbReference>
<reference evidence="3" key="1">
    <citation type="submission" date="2016-12" db="EMBL/GenBank/DDBJ databases">
        <title>Draft Genome Sequences od Carboxydothermus pertinax and islandicus, Hydrogenogenic Carboxydotrophic Bacteria.</title>
        <authorList>
            <person name="Fukuyama Y."/>
            <person name="Ohmae K."/>
            <person name="Yoneda Y."/>
            <person name="Yoshida T."/>
            <person name="Sako Y."/>
        </authorList>
    </citation>
    <scope>NUCLEOTIDE SEQUENCE [LARGE SCALE GENOMIC DNA]</scope>
    <source>
        <strain evidence="3">SET</strain>
    </source>
</reference>
<evidence type="ECO:0000259" key="1">
    <source>
        <dbReference type="PROSITE" id="PS50943"/>
    </source>
</evidence>
<dbReference type="InterPro" id="IPR001387">
    <property type="entry name" value="Cro/C1-type_HTH"/>
</dbReference>
<dbReference type="AlphaFoldDB" id="A0A1L8D1Y0"/>
<dbReference type="CDD" id="cd00093">
    <property type="entry name" value="HTH_XRE"/>
    <property type="match status" value="1"/>
</dbReference>
<comment type="caution">
    <text evidence="2">The sequence shown here is derived from an EMBL/GenBank/DDBJ whole genome shotgun (WGS) entry which is preliminary data.</text>
</comment>
<dbReference type="STRING" id="661089.ciss_11290"/>
<dbReference type="InterPro" id="IPR010982">
    <property type="entry name" value="Lambda_DNA-bd_dom_sf"/>
</dbReference>
<organism evidence="2 3">
    <name type="scientific">Carboxydothermus islandicus</name>
    <dbReference type="NCBI Taxonomy" id="661089"/>
    <lineage>
        <taxon>Bacteria</taxon>
        <taxon>Bacillati</taxon>
        <taxon>Bacillota</taxon>
        <taxon>Clostridia</taxon>
        <taxon>Thermoanaerobacterales</taxon>
        <taxon>Thermoanaerobacteraceae</taxon>
        <taxon>Carboxydothermus</taxon>
    </lineage>
</organism>
<dbReference type="SUPFAM" id="SSF47413">
    <property type="entry name" value="lambda repressor-like DNA-binding domains"/>
    <property type="match status" value="1"/>
</dbReference>
<accession>A0A1L8D1Y0</accession>
<dbReference type="OrthoDB" id="9804312at2"/>
<evidence type="ECO:0000313" key="2">
    <source>
        <dbReference type="EMBL" id="GAV25196.1"/>
    </source>
</evidence>
<evidence type="ECO:0000313" key="3">
    <source>
        <dbReference type="Proteomes" id="UP000187338"/>
    </source>
</evidence>
<sequence>MGSKGEKFILWLREVTGLTQNEIAEKLGVSPSLISKIAKGERGTSVEFLKKVAAKFQLPLETVYEKAGLLDERDEYSYYNPFLQERKTHKSYEPAVLYSKSYSEEMDYPRKIKELEEKLYKLRNPRYALEYSLQGKLPPKVIEKLIKIVELEIRYHEK</sequence>
<dbReference type="RefSeq" id="WP_075865359.1">
    <property type="nucleotide sequence ID" value="NZ_BDJL01000035.1"/>
</dbReference>
<keyword evidence="3" id="KW-1185">Reference proteome</keyword>
<proteinExistence type="predicted"/>
<dbReference type="EMBL" id="BDJL01000035">
    <property type="protein sequence ID" value="GAV25196.1"/>
    <property type="molecule type" value="Genomic_DNA"/>
</dbReference>
<gene>
    <name evidence="2" type="ORF">ciss_11290</name>
</gene>
<name>A0A1L8D1Y0_9THEO</name>
<dbReference type="Pfam" id="PF01381">
    <property type="entry name" value="HTH_3"/>
    <property type="match status" value="1"/>
</dbReference>
<protein>
    <submittedName>
        <fullName evidence="2">Transcriptional regulator</fullName>
    </submittedName>
</protein>